<sequence length="102" mass="10856">MPAVTDLRQDLRHGLPALLRRAIDTYRRFSAGPAPEDAKSFVAYQSGCRAAILHIQLLLKLAACAEGEGAAMPVGAAEADAELETLIETAKAALDGHDDWEA</sequence>
<proteinExistence type="predicted"/>
<accession>A0A380TL34</accession>
<protein>
    <submittedName>
        <fullName evidence="1">Uncharacterized protein</fullName>
    </submittedName>
</protein>
<gene>
    <name evidence="1" type="ORF">DF3PB_930006</name>
</gene>
<evidence type="ECO:0000313" key="1">
    <source>
        <dbReference type="EMBL" id="SUS08888.1"/>
    </source>
</evidence>
<reference evidence="1" key="1">
    <citation type="submission" date="2018-07" db="EMBL/GenBank/DDBJ databases">
        <authorList>
            <person name="Quirk P.G."/>
            <person name="Krulwich T.A."/>
        </authorList>
    </citation>
    <scope>NUCLEOTIDE SEQUENCE</scope>
</reference>
<organism evidence="1">
    <name type="scientific">metagenome</name>
    <dbReference type="NCBI Taxonomy" id="256318"/>
    <lineage>
        <taxon>unclassified sequences</taxon>
        <taxon>metagenomes</taxon>
    </lineage>
</organism>
<dbReference type="EMBL" id="UIDG01000649">
    <property type="protein sequence ID" value="SUS08888.1"/>
    <property type="molecule type" value="Genomic_DNA"/>
</dbReference>
<dbReference type="AlphaFoldDB" id="A0A380TL34"/>
<name>A0A380TL34_9ZZZZ</name>